<feature type="binding site" evidence="5">
    <location>
        <position position="210"/>
    </location>
    <ligand>
        <name>Zn(2+)</name>
        <dbReference type="ChEBI" id="CHEBI:29105"/>
        <label>1</label>
    </ligand>
</feature>
<feature type="binding site" evidence="4">
    <location>
        <begin position="170"/>
        <end position="174"/>
    </location>
    <ligand>
        <name>AMP</name>
        <dbReference type="ChEBI" id="CHEBI:456215"/>
    </ligand>
</feature>
<dbReference type="PANTHER" id="PTHR11347">
    <property type="entry name" value="CYCLIC NUCLEOTIDE PHOSPHODIESTERASE"/>
    <property type="match status" value="1"/>
</dbReference>
<dbReference type="STRING" id="5875.Q4N806"/>
<evidence type="ECO:0000313" key="9">
    <source>
        <dbReference type="Proteomes" id="UP000001949"/>
    </source>
</evidence>
<evidence type="ECO:0000256" key="2">
    <source>
        <dbReference type="ARBA" id="ARBA00022801"/>
    </source>
</evidence>
<evidence type="ECO:0000256" key="3">
    <source>
        <dbReference type="PIRSR" id="PIRSR623088-1"/>
    </source>
</evidence>
<feature type="binding site" evidence="5">
    <location>
        <position position="211"/>
    </location>
    <ligand>
        <name>Zn(2+)</name>
        <dbReference type="ChEBI" id="CHEBI:29105"/>
        <label>1</label>
    </ligand>
</feature>
<gene>
    <name evidence="8" type="ordered locus">TP01_0664</name>
</gene>
<sequence>MEKDHVSKCISEIENYLKSTNANENILNSFNTLKNLIINSKLNLSVVKLLLSKLNNSSSNLQPINPSIFNPESSNNETMTPENRGWTIGKSRRKKKLNSENEYIQQIGLNWHLDLIELSNYPTVLETGPIVVVGKHLLHCVGNLIHPNFNTNLIPVLQNLQQHYLANPYHNALHAATVGHMSKLLSNIVTTKRRLNPYEEFAFIISSLAHDVGHPGKTNNYLSNTSNVLSLIYNDNSTLENYHCSLLFYIIKNNTNFYSIIPKDIWPSLRKRIIQLILSTDMINHFLHIDNVKEKRLQGKFDIKNDDDFWLLLVLCIKAADIGHNFLPWADHLPWTQVLFEEFYKQGDEEKMQSISPLMFFDRNESRNIPILQLQFFNTMTQLLILSQPLLSELNYFDENNFINDILSKNSNDNANNWKKYENKSIHDILLELENSNLNQDIPDAFINNS</sequence>
<dbReference type="GO" id="GO:0046872">
    <property type="term" value="F:metal ion binding"/>
    <property type="evidence" value="ECO:0007669"/>
    <property type="project" value="UniProtKB-KW"/>
</dbReference>
<dbReference type="CDD" id="cd00077">
    <property type="entry name" value="HDc"/>
    <property type="match status" value="1"/>
</dbReference>
<dbReference type="GeneID" id="3502986"/>
<proteinExistence type="inferred from homology"/>
<comment type="similarity">
    <text evidence="6">Belongs to the cyclic nucleotide phosphodiesterase family.</text>
</comment>
<dbReference type="InterPro" id="IPR036971">
    <property type="entry name" value="PDEase_catalytic_dom_sf"/>
</dbReference>
<dbReference type="GO" id="GO:0004114">
    <property type="term" value="F:3',5'-cyclic-nucleotide phosphodiesterase activity"/>
    <property type="evidence" value="ECO:0007669"/>
    <property type="project" value="InterPro"/>
</dbReference>
<keyword evidence="2 6" id="KW-0378">Hydrolase</keyword>
<dbReference type="InParanoid" id="Q4N806"/>
<evidence type="ECO:0000256" key="1">
    <source>
        <dbReference type="ARBA" id="ARBA00022723"/>
    </source>
</evidence>
<feature type="binding site" evidence="5">
    <location>
        <position position="211"/>
    </location>
    <ligand>
        <name>Zn(2+)</name>
        <dbReference type="ChEBI" id="CHEBI:29105"/>
        <label>2</label>
    </ligand>
</feature>
<evidence type="ECO:0000313" key="8">
    <source>
        <dbReference type="EMBL" id="EAN33902.1"/>
    </source>
</evidence>
<comment type="cofactor">
    <cofactor evidence="6">
        <name>a divalent metal cation</name>
        <dbReference type="ChEBI" id="CHEBI:60240"/>
    </cofactor>
    <text evidence="6">Binds 2 divalent metal cations per subunit. Site 1 may preferentially bind zinc ions, while site 2 has a preference for magnesium and/or manganese ions.</text>
</comment>
<dbReference type="KEGG" id="tpv:TP01_0664"/>
<dbReference type="InterPro" id="IPR002073">
    <property type="entry name" value="PDEase_catalytic_dom"/>
</dbReference>
<evidence type="ECO:0000256" key="5">
    <source>
        <dbReference type="PIRSR" id="PIRSR623088-3"/>
    </source>
</evidence>
<dbReference type="PROSITE" id="PS00126">
    <property type="entry name" value="PDEASE_I_1"/>
    <property type="match status" value="1"/>
</dbReference>
<keyword evidence="1 5" id="KW-0479">Metal-binding</keyword>
<dbReference type="OMA" id="PYEEFAF"/>
<dbReference type="InterPro" id="IPR023174">
    <property type="entry name" value="PDEase_CS"/>
</dbReference>
<protein>
    <recommendedName>
        <fullName evidence="6">Phosphodiesterase</fullName>
        <ecNumber evidence="6">3.1.4.-</ecNumber>
    </recommendedName>
</protein>
<evidence type="ECO:0000256" key="4">
    <source>
        <dbReference type="PIRSR" id="PIRSR623088-2"/>
    </source>
</evidence>
<dbReference type="SMART" id="SM00471">
    <property type="entry name" value="HDc"/>
    <property type="match status" value="1"/>
</dbReference>
<name>Q4N806_THEPA</name>
<accession>Q4N806</accession>
<evidence type="ECO:0000259" key="7">
    <source>
        <dbReference type="PROSITE" id="PS51845"/>
    </source>
</evidence>
<dbReference type="PRINTS" id="PR00387">
    <property type="entry name" value="PDIESTERASE1"/>
</dbReference>
<feature type="active site" description="Proton donor" evidence="3">
    <location>
        <position position="170"/>
    </location>
</feature>
<dbReference type="EC" id="3.1.4.-" evidence="6"/>
<dbReference type="AlphaFoldDB" id="Q4N806"/>
<dbReference type="VEuPathDB" id="PiroplasmaDB:TpMuguga_01g00664"/>
<dbReference type="Gene3D" id="1.10.1300.10">
    <property type="entry name" value="3'5'-cyclic nucleotide phosphodiesterase, catalytic domain"/>
    <property type="match status" value="1"/>
</dbReference>
<feature type="binding site" evidence="5">
    <location>
        <position position="321"/>
    </location>
    <ligand>
        <name>Zn(2+)</name>
        <dbReference type="ChEBI" id="CHEBI:29105"/>
        <label>1</label>
    </ligand>
</feature>
<feature type="binding site" evidence="4">
    <location>
        <position position="211"/>
    </location>
    <ligand>
        <name>AMP</name>
        <dbReference type="ChEBI" id="CHEBI:456215"/>
    </ligand>
</feature>
<dbReference type="eggNOG" id="KOG3689">
    <property type="taxonomic scope" value="Eukaryota"/>
</dbReference>
<feature type="domain" description="PDEase" evidence="7">
    <location>
        <begin position="89"/>
        <end position="425"/>
    </location>
</feature>
<dbReference type="InterPro" id="IPR023088">
    <property type="entry name" value="PDEase"/>
</dbReference>
<reference evidence="8 9" key="1">
    <citation type="journal article" date="2005" name="Science">
        <title>Genome sequence of Theileria parva, a bovine pathogen that transforms lymphocytes.</title>
        <authorList>
            <person name="Gardner M.J."/>
            <person name="Bishop R."/>
            <person name="Shah T."/>
            <person name="de Villiers E.P."/>
            <person name="Carlton J.M."/>
            <person name="Hall N."/>
            <person name="Ren Q."/>
            <person name="Paulsen I.T."/>
            <person name="Pain A."/>
            <person name="Berriman M."/>
            <person name="Wilson R.J.M."/>
            <person name="Sato S."/>
            <person name="Ralph S.A."/>
            <person name="Mann D.J."/>
            <person name="Xiong Z."/>
            <person name="Shallom S.J."/>
            <person name="Weidman J."/>
            <person name="Jiang L."/>
            <person name="Lynn J."/>
            <person name="Weaver B."/>
            <person name="Shoaibi A."/>
            <person name="Domingo A.R."/>
            <person name="Wasawo D."/>
            <person name="Crabtree J."/>
            <person name="Wortman J.R."/>
            <person name="Haas B."/>
            <person name="Angiuoli S.V."/>
            <person name="Creasy T.H."/>
            <person name="Lu C."/>
            <person name="Suh B."/>
            <person name="Silva J.C."/>
            <person name="Utterback T.R."/>
            <person name="Feldblyum T.V."/>
            <person name="Pertea M."/>
            <person name="Allen J."/>
            <person name="Nierman W.C."/>
            <person name="Taracha E.L.N."/>
            <person name="Salzberg S.L."/>
            <person name="White O.R."/>
            <person name="Fitzhugh H.A."/>
            <person name="Morzaria S."/>
            <person name="Venter J.C."/>
            <person name="Fraser C.M."/>
            <person name="Nene V."/>
        </authorList>
    </citation>
    <scope>NUCLEOTIDE SEQUENCE [LARGE SCALE GENOMIC DNA]</scope>
    <source>
        <strain evidence="8 9">Muguga</strain>
    </source>
</reference>
<dbReference type="EMBL" id="AAGK01000001">
    <property type="protein sequence ID" value="EAN33902.1"/>
    <property type="molecule type" value="Genomic_DNA"/>
</dbReference>
<dbReference type="Pfam" id="PF00233">
    <property type="entry name" value="PDEase_I"/>
    <property type="match status" value="1"/>
</dbReference>
<dbReference type="InterPro" id="IPR003607">
    <property type="entry name" value="HD/PDEase_dom"/>
</dbReference>
<evidence type="ECO:0000256" key="6">
    <source>
        <dbReference type="RuleBase" id="RU363067"/>
    </source>
</evidence>
<feature type="binding site" evidence="5">
    <location>
        <position position="174"/>
    </location>
    <ligand>
        <name>Zn(2+)</name>
        <dbReference type="ChEBI" id="CHEBI:29105"/>
        <label>1</label>
    </ligand>
</feature>
<feature type="binding site" evidence="4">
    <location>
        <position position="373"/>
    </location>
    <ligand>
        <name>AMP</name>
        <dbReference type="ChEBI" id="CHEBI:456215"/>
    </ligand>
</feature>
<feature type="binding site" evidence="4">
    <location>
        <position position="321"/>
    </location>
    <ligand>
        <name>AMP</name>
        <dbReference type="ChEBI" id="CHEBI:456215"/>
    </ligand>
</feature>
<dbReference type="PROSITE" id="PS51845">
    <property type="entry name" value="PDEASE_I_2"/>
    <property type="match status" value="1"/>
</dbReference>
<dbReference type="Proteomes" id="UP000001949">
    <property type="component" value="Unassembled WGS sequence"/>
</dbReference>
<dbReference type="SUPFAM" id="SSF109604">
    <property type="entry name" value="HD-domain/PDEase-like"/>
    <property type="match status" value="1"/>
</dbReference>
<keyword evidence="9" id="KW-1185">Reference proteome</keyword>
<dbReference type="GO" id="GO:0007165">
    <property type="term" value="P:signal transduction"/>
    <property type="evidence" value="ECO:0007669"/>
    <property type="project" value="InterPro"/>
</dbReference>
<comment type="caution">
    <text evidence="8">The sequence shown here is derived from an EMBL/GenBank/DDBJ whole genome shotgun (WGS) entry which is preliminary data.</text>
</comment>
<organism evidence="8 9">
    <name type="scientific">Theileria parva</name>
    <name type="common">East coast fever infection agent</name>
    <dbReference type="NCBI Taxonomy" id="5875"/>
    <lineage>
        <taxon>Eukaryota</taxon>
        <taxon>Sar</taxon>
        <taxon>Alveolata</taxon>
        <taxon>Apicomplexa</taxon>
        <taxon>Aconoidasida</taxon>
        <taxon>Piroplasmida</taxon>
        <taxon>Theileriidae</taxon>
        <taxon>Theileria</taxon>
    </lineage>
</organism>